<feature type="signal peptide" evidence="1">
    <location>
        <begin position="1"/>
        <end position="22"/>
    </location>
</feature>
<proteinExistence type="predicted"/>
<feature type="chain" id="PRO_5020690229" evidence="1">
    <location>
        <begin position="23"/>
        <end position="124"/>
    </location>
</feature>
<accession>A0A4U0PCA2</accession>
<keyword evidence="1" id="KW-0732">Signal</keyword>
<name>A0A4U0PCA2_9NEIS</name>
<protein>
    <submittedName>
        <fullName evidence="2">Uncharacterized protein</fullName>
    </submittedName>
</protein>
<evidence type="ECO:0000313" key="2">
    <source>
        <dbReference type="EMBL" id="TJZ65365.1"/>
    </source>
</evidence>
<dbReference type="RefSeq" id="WP_136774868.1">
    <property type="nucleotide sequence ID" value="NZ_CP156074.1"/>
</dbReference>
<dbReference type="Proteomes" id="UP000310016">
    <property type="component" value="Unassembled WGS sequence"/>
</dbReference>
<comment type="caution">
    <text evidence="2">The sequence shown here is derived from an EMBL/GenBank/DDBJ whole genome shotgun (WGS) entry which is preliminary data.</text>
</comment>
<evidence type="ECO:0000313" key="3">
    <source>
        <dbReference type="Proteomes" id="UP000310016"/>
    </source>
</evidence>
<dbReference type="AlphaFoldDB" id="A0A4U0PCA2"/>
<gene>
    <name evidence="2" type="ORF">FAZ21_18240</name>
</gene>
<sequence>MPRHFLARIALALAAAAPLAHAAPPIVFENEGGRWETSLDRVIVKDDVGVVFFEVAAKSGGRKGGALAILPVSECSKVRGTITVGFPPYNKYGYADYAFDKQGQKFIDAAGVATCMALVQKLAP</sequence>
<evidence type="ECO:0000256" key="1">
    <source>
        <dbReference type="SAM" id="SignalP"/>
    </source>
</evidence>
<dbReference type="OrthoDB" id="9892489at2"/>
<reference evidence="2 3" key="1">
    <citation type="submission" date="2019-04" db="EMBL/GenBank/DDBJ databases">
        <title>Chitiniphilus eburnea sp. nov., a novel chitinolytic bacterium isolated from aquaculture sludge.</title>
        <authorList>
            <person name="Sheng M."/>
        </authorList>
    </citation>
    <scope>NUCLEOTIDE SEQUENCE [LARGE SCALE GENOMIC DNA]</scope>
    <source>
        <strain evidence="2 3">HX-2-15</strain>
    </source>
</reference>
<organism evidence="2 3">
    <name type="scientific">Chitiniphilus eburneus</name>
    <dbReference type="NCBI Taxonomy" id="2571148"/>
    <lineage>
        <taxon>Bacteria</taxon>
        <taxon>Pseudomonadati</taxon>
        <taxon>Pseudomonadota</taxon>
        <taxon>Betaproteobacteria</taxon>
        <taxon>Neisseriales</taxon>
        <taxon>Chitinibacteraceae</taxon>
        <taxon>Chitiniphilus</taxon>
    </lineage>
</organism>
<keyword evidence="3" id="KW-1185">Reference proteome</keyword>
<dbReference type="EMBL" id="SUMF01000038">
    <property type="protein sequence ID" value="TJZ65365.1"/>
    <property type="molecule type" value="Genomic_DNA"/>
</dbReference>